<dbReference type="EMBL" id="BEHT01000021">
    <property type="protein sequence ID" value="GBC99142.1"/>
    <property type="molecule type" value="Genomic_DNA"/>
</dbReference>
<sequence length="53" mass="6229">MFLLRATLVIPFAKGWHYRKLDFSLRHFEEGAVQGKVTIEPTEPLFLMVIERP</sequence>
<gene>
    <name evidence="1" type="ORF">HRbin17_01663</name>
</gene>
<dbReference type="AlphaFoldDB" id="A0A2H5XD86"/>
<organism evidence="1 2">
    <name type="scientific">Candidatus Fervidibacter japonicus</name>
    <dbReference type="NCBI Taxonomy" id="2035412"/>
    <lineage>
        <taxon>Bacteria</taxon>
        <taxon>Candidatus Fervidibacterota</taxon>
        <taxon>Candidatus Fervidibacter</taxon>
    </lineage>
</organism>
<protein>
    <submittedName>
        <fullName evidence="1">Uncharacterized protein</fullName>
    </submittedName>
</protein>
<comment type="caution">
    <text evidence="1">The sequence shown here is derived from an EMBL/GenBank/DDBJ whole genome shotgun (WGS) entry which is preliminary data.</text>
</comment>
<accession>A0A2H5XD86</accession>
<dbReference type="Proteomes" id="UP000236173">
    <property type="component" value="Unassembled WGS sequence"/>
</dbReference>
<evidence type="ECO:0000313" key="1">
    <source>
        <dbReference type="EMBL" id="GBC99142.1"/>
    </source>
</evidence>
<reference evidence="2" key="1">
    <citation type="submission" date="2017-09" db="EMBL/GenBank/DDBJ databases">
        <title>Metaegenomics of thermophilic ammonia-oxidizing enrichment culture.</title>
        <authorList>
            <person name="Kato S."/>
            <person name="Suzuki K."/>
        </authorList>
    </citation>
    <scope>NUCLEOTIDE SEQUENCE [LARGE SCALE GENOMIC DNA]</scope>
</reference>
<proteinExistence type="predicted"/>
<evidence type="ECO:0000313" key="2">
    <source>
        <dbReference type="Proteomes" id="UP000236173"/>
    </source>
</evidence>
<name>A0A2H5XD86_9BACT</name>